<dbReference type="PANTHER" id="PTHR11610:SF36">
    <property type="entry name" value="LIPASE MEMBER H-A-LIKE PROTEIN"/>
    <property type="match status" value="1"/>
</dbReference>
<evidence type="ECO:0000256" key="4">
    <source>
        <dbReference type="RuleBase" id="RU004262"/>
    </source>
</evidence>
<dbReference type="GO" id="GO:0016042">
    <property type="term" value="P:lipid catabolic process"/>
    <property type="evidence" value="ECO:0007669"/>
    <property type="project" value="TreeGrafter"/>
</dbReference>
<dbReference type="InterPro" id="IPR013818">
    <property type="entry name" value="Lipase"/>
</dbReference>
<sequence>MNVIYYLFCLTCMMCETFSLMFGMGGLDLNPLRCMWKRDYYCPHEDVRYHLYTPRVRSGIEVDIMKPVTFKKAGYIPEHETCLVIHGFNGTQKSKHIRYLIDAYVSRDFNVIAIDWEAVSAYPCYLSSLSNTRLVAQCSAQLYSFVTYLGTQSKNIVCVGHSLGAHICGMISNHLTKKQYKIIVVQIIHTNAGVLGQEAATGSIDFCINGGRNQPFCHGLPLRRARCSHFLSVCFLANSMFKHKKWVGVPCPRGCVSNNRFPFFLSNLHGTDANGVHQIPMREYKIGQDTPDDHTGIYCIKVDHAKNCPFQ</sequence>
<evidence type="ECO:0000256" key="1">
    <source>
        <dbReference type="ARBA" id="ARBA00004613"/>
    </source>
</evidence>
<gene>
    <name evidence="7" type="primary">CSON008436</name>
</gene>
<dbReference type="OMA" id="NQMDWKN"/>
<dbReference type="Gene3D" id="3.40.50.1820">
    <property type="entry name" value="alpha/beta hydrolase"/>
    <property type="match status" value="2"/>
</dbReference>
<keyword evidence="5" id="KW-1133">Transmembrane helix</keyword>
<dbReference type="GO" id="GO:0005615">
    <property type="term" value="C:extracellular space"/>
    <property type="evidence" value="ECO:0007669"/>
    <property type="project" value="TreeGrafter"/>
</dbReference>
<dbReference type="AlphaFoldDB" id="A0A336LN77"/>
<dbReference type="InterPro" id="IPR000734">
    <property type="entry name" value="TAG_lipase"/>
</dbReference>
<organism evidence="7">
    <name type="scientific">Culicoides sonorensis</name>
    <name type="common">Biting midge</name>
    <dbReference type="NCBI Taxonomy" id="179676"/>
    <lineage>
        <taxon>Eukaryota</taxon>
        <taxon>Metazoa</taxon>
        <taxon>Ecdysozoa</taxon>
        <taxon>Arthropoda</taxon>
        <taxon>Hexapoda</taxon>
        <taxon>Insecta</taxon>
        <taxon>Pterygota</taxon>
        <taxon>Neoptera</taxon>
        <taxon>Endopterygota</taxon>
        <taxon>Diptera</taxon>
        <taxon>Nematocera</taxon>
        <taxon>Chironomoidea</taxon>
        <taxon>Ceratopogonidae</taxon>
        <taxon>Ceratopogoninae</taxon>
        <taxon>Culicoides</taxon>
        <taxon>Monoculicoides</taxon>
    </lineage>
</organism>
<proteinExistence type="inferred from homology"/>
<dbReference type="PANTHER" id="PTHR11610">
    <property type="entry name" value="LIPASE"/>
    <property type="match status" value="1"/>
</dbReference>
<keyword evidence="3" id="KW-0964">Secreted</keyword>
<dbReference type="SUPFAM" id="SSF53474">
    <property type="entry name" value="alpha/beta-Hydrolases"/>
    <property type="match status" value="1"/>
</dbReference>
<evidence type="ECO:0000256" key="2">
    <source>
        <dbReference type="ARBA" id="ARBA00010701"/>
    </source>
</evidence>
<comment type="similarity">
    <text evidence="2 4">Belongs to the AB hydrolase superfamily. Lipase family.</text>
</comment>
<dbReference type="GO" id="GO:0016298">
    <property type="term" value="F:lipase activity"/>
    <property type="evidence" value="ECO:0007669"/>
    <property type="project" value="InterPro"/>
</dbReference>
<dbReference type="InterPro" id="IPR029058">
    <property type="entry name" value="AB_hydrolase_fold"/>
</dbReference>
<accession>A0A336LN77</accession>
<dbReference type="GO" id="GO:0017171">
    <property type="term" value="F:serine hydrolase activity"/>
    <property type="evidence" value="ECO:0007669"/>
    <property type="project" value="TreeGrafter"/>
</dbReference>
<dbReference type="VEuPathDB" id="VectorBase:CSON008436"/>
<keyword evidence="5" id="KW-0472">Membrane</keyword>
<protein>
    <submittedName>
        <fullName evidence="7">CSON008436 protein</fullName>
    </submittedName>
</protein>
<reference evidence="7" key="1">
    <citation type="submission" date="2018-07" db="EMBL/GenBank/DDBJ databases">
        <authorList>
            <person name="Quirk P.G."/>
            <person name="Krulwich T.A."/>
        </authorList>
    </citation>
    <scope>NUCLEOTIDE SEQUENCE</scope>
</reference>
<feature type="transmembrane region" description="Helical" evidence="5">
    <location>
        <begin position="6"/>
        <end position="27"/>
    </location>
</feature>
<dbReference type="Pfam" id="PF00151">
    <property type="entry name" value="Lipase"/>
    <property type="match status" value="1"/>
</dbReference>
<feature type="domain" description="Lipase" evidence="6">
    <location>
        <begin position="45"/>
        <end position="178"/>
    </location>
</feature>
<dbReference type="EMBL" id="UFQT01000031">
    <property type="protein sequence ID" value="SSX18231.1"/>
    <property type="molecule type" value="Genomic_DNA"/>
</dbReference>
<evidence type="ECO:0000259" key="6">
    <source>
        <dbReference type="Pfam" id="PF00151"/>
    </source>
</evidence>
<evidence type="ECO:0000256" key="3">
    <source>
        <dbReference type="ARBA" id="ARBA00022525"/>
    </source>
</evidence>
<evidence type="ECO:0000313" key="7">
    <source>
        <dbReference type="EMBL" id="SSX18231.1"/>
    </source>
</evidence>
<evidence type="ECO:0000256" key="5">
    <source>
        <dbReference type="SAM" id="Phobius"/>
    </source>
</evidence>
<keyword evidence="5" id="KW-0812">Transmembrane</keyword>
<name>A0A336LN77_CULSO</name>
<comment type="subcellular location">
    <subcellularLocation>
        <location evidence="1">Secreted</location>
    </subcellularLocation>
</comment>